<dbReference type="InterPro" id="IPR003109">
    <property type="entry name" value="GoLoco_motif"/>
</dbReference>
<sequence length="354" mass="39713">MATSPNSSHEIRWRQTPVPDHLDQSSKITSPRFDLRASSNSRPASSSNSRPQFERRDRAPSTSKSLKALLYSPKLGYEQRRRRTVTASQVQVTDPGTPHYFLMTHAPEPALLANQMSHPALPKRSNLKARQVQMPKTQLMQANVHFNSCQDQGPSQNPERHPLRAYLDRMGSCQFSPIQFRRQFSEQAHPESSKDMPGGYKKAKPGKLKMNIEKNGASQNATGQCQIEPRSAPVRTGRRSAKDFFYQGLIGKRLARRNSTNCDLYSVDAALALGNGDEPKCATNRHSSNSSLFTLNSPVMPLVQKNGAVDQKANDFLTLLERMQSQRLDDQRCEMPELVGNFTILAYFSARNLA</sequence>
<reference evidence="2" key="1">
    <citation type="submission" date="2022-01" db="EMBL/GenBank/DDBJ databases">
        <title>Genome Sequence Resource for Two Populations of Ditylenchus destructor, the Migratory Endoparasitic Phytonematode.</title>
        <authorList>
            <person name="Zhang H."/>
            <person name="Lin R."/>
            <person name="Xie B."/>
        </authorList>
    </citation>
    <scope>NUCLEOTIDE SEQUENCE</scope>
    <source>
        <strain evidence="2">BazhouSP</strain>
    </source>
</reference>
<proteinExistence type="predicted"/>
<name>A0AAD4N074_9BILA</name>
<gene>
    <name evidence="2" type="ORF">DdX_12569</name>
</gene>
<evidence type="ECO:0000256" key="1">
    <source>
        <dbReference type="SAM" id="MobiDB-lite"/>
    </source>
</evidence>
<dbReference type="Proteomes" id="UP001201812">
    <property type="component" value="Unassembled WGS sequence"/>
</dbReference>
<evidence type="ECO:0000313" key="3">
    <source>
        <dbReference type="Proteomes" id="UP001201812"/>
    </source>
</evidence>
<feature type="region of interest" description="Disordered" evidence="1">
    <location>
        <begin position="71"/>
        <end position="90"/>
    </location>
</feature>
<dbReference type="EMBL" id="JAKKPZ010000042">
    <property type="protein sequence ID" value="KAI1707192.1"/>
    <property type="molecule type" value="Genomic_DNA"/>
</dbReference>
<dbReference type="AlphaFoldDB" id="A0AAD4N074"/>
<evidence type="ECO:0000313" key="2">
    <source>
        <dbReference type="EMBL" id="KAI1707192.1"/>
    </source>
</evidence>
<dbReference type="Pfam" id="PF02188">
    <property type="entry name" value="GoLoco"/>
    <property type="match status" value="1"/>
</dbReference>
<keyword evidence="3" id="KW-1185">Reference proteome</keyword>
<accession>A0AAD4N074</accession>
<feature type="compositionally biased region" description="Low complexity" evidence="1">
    <location>
        <begin position="37"/>
        <end position="51"/>
    </location>
</feature>
<protein>
    <submittedName>
        <fullName evidence="2">GoLoco motif domain-containing protein</fullName>
    </submittedName>
</protein>
<feature type="region of interest" description="Disordered" evidence="1">
    <location>
        <begin position="1"/>
        <end position="66"/>
    </location>
</feature>
<organism evidence="2 3">
    <name type="scientific">Ditylenchus destructor</name>
    <dbReference type="NCBI Taxonomy" id="166010"/>
    <lineage>
        <taxon>Eukaryota</taxon>
        <taxon>Metazoa</taxon>
        <taxon>Ecdysozoa</taxon>
        <taxon>Nematoda</taxon>
        <taxon>Chromadorea</taxon>
        <taxon>Rhabditida</taxon>
        <taxon>Tylenchina</taxon>
        <taxon>Tylenchomorpha</taxon>
        <taxon>Sphaerularioidea</taxon>
        <taxon>Anguinidae</taxon>
        <taxon>Anguininae</taxon>
        <taxon>Ditylenchus</taxon>
    </lineage>
</organism>
<comment type="caution">
    <text evidence="2">The sequence shown here is derived from an EMBL/GenBank/DDBJ whole genome shotgun (WGS) entry which is preliminary data.</text>
</comment>
<dbReference type="SMART" id="SM00390">
    <property type="entry name" value="GoLoco"/>
    <property type="match status" value="1"/>
</dbReference>
<dbReference type="PROSITE" id="PS50877">
    <property type="entry name" value="GOLOCO"/>
    <property type="match status" value="1"/>
</dbReference>
<dbReference type="GO" id="GO:0030695">
    <property type="term" value="F:GTPase regulator activity"/>
    <property type="evidence" value="ECO:0007669"/>
    <property type="project" value="InterPro"/>
</dbReference>